<name>A0A2Z6ZT72_9LAMI</name>
<dbReference type="AlphaFoldDB" id="A0A2Z6ZT72"/>
<reference evidence="2 3" key="1">
    <citation type="journal article" date="2015" name="Proc. Natl. Acad. Sci. U.S.A.">
        <title>The resurrection genome of Boea hygrometrica: A blueprint for survival of dehydration.</title>
        <authorList>
            <person name="Xiao L."/>
            <person name="Yang G."/>
            <person name="Zhang L."/>
            <person name="Yang X."/>
            <person name="Zhao S."/>
            <person name="Ji Z."/>
            <person name="Zhou Q."/>
            <person name="Hu M."/>
            <person name="Wang Y."/>
            <person name="Chen M."/>
            <person name="Xu Y."/>
            <person name="Jin H."/>
            <person name="Xiao X."/>
            <person name="Hu G."/>
            <person name="Bao F."/>
            <person name="Hu Y."/>
            <person name="Wan P."/>
            <person name="Li L."/>
            <person name="Deng X."/>
            <person name="Kuang T."/>
            <person name="Xiang C."/>
            <person name="Zhu J.K."/>
            <person name="Oliver M.J."/>
            <person name="He Y."/>
        </authorList>
    </citation>
    <scope>NUCLEOTIDE SEQUENCE [LARGE SCALE GENOMIC DNA]</scope>
    <source>
        <strain evidence="3">cv. XS01</strain>
    </source>
</reference>
<feature type="region of interest" description="Disordered" evidence="1">
    <location>
        <begin position="90"/>
        <end position="121"/>
    </location>
</feature>
<gene>
    <name evidence="2" type="ORF">F511_46571</name>
</gene>
<evidence type="ECO:0000313" key="2">
    <source>
        <dbReference type="EMBL" id="KZT76404.1"/>
    </source>
</evidence>
<organism evidence="2 3">
    <name type="scientific">Dorcoceras hygrometricum</name>
    <dbReference type="NCBI Taxonomy" id="472368"/>
    <lineage>
        <taxon>Eukaryota</taxon>
        <taxon>Viridiplantae</taxon>
        <taxon>Streptophyta</taxon>
        <taxon>Embryophyta</taxon>
        <taxon>Tracheophyta</taxon>
        <taxon>Spermatophyta</taxon>
        <taxon>Magnoliopsida</taxon>
        <taxon>eudicotyledons</taxon>
        <taxon>Gunneridae</taxon>
        <taxon>Pentapetalae</taxon>
        <taxon>asterids</taxon>
        <taxon>lamiids</taxon>
        <taxon>Lamiales</taxon>
        <taxon>Gesneriaceae</taxon>
        <taxon>Didymocarpoideae</taxon>
        <taxon>Trichosporeae</taxon>
        <taxon>Loxocarpinae</taxon>
        <taxon>Dorcoceras</taxon>
    </lineage>
</organism>
<dbReference type="Proteomes" id="UP000250235">
    <property type="component" value="Unassembled WGS sequence"/>
</dbReference>
<sequence length="121" mass="13246">MKMKFRLLHGIVAKALCAKAGSFDMVTSEKFDLLVAISAGLKVNWSQVLFQVLVNMTDLGESVKLHHQKVLTKKSVQTYIKKNLDVKPTGEISKHTKDTASGTEGDQSNITKPVDMQGDTG</sequence>
<evidence type="ECO:0000313" key="3">
    <source>
        <dbReference type="Proteomes" id="UP000250235"/>
    </source>
</evidence>
<proteinExistence type="predicted"/>
<accession>A0A2Z6ZT72</accession>
<feature type="compositionally biased region" description="Polar residues" evidence="1">
    <location>
        <begin position="99"/>
        <end position="111"/>
    </location>
</feature>
<protein>
    <submittedName>
        <fullName evidence="2">Uncharacterized protein</fullName>
    </submittedName>
</protein>
<keyword evidence="3" id="KW-1185">Reference proteome</keyword>
<evidence type="ECO:0000256" key="1">
    <source>
        <dbReference type="SAM" id="MobiDB-lite"/>
    </source>
</evidence>
<dbReference type="EMBL" id="KV125663">
    <property type="protein sequence ID" value="KZT76404.1"/>
    <property type="molecule type" value="Genomic_DNA"/>
</dbReference>